<feature type="compositionally biased region" description="Polar residues" evidence="2">
    <location>
        <begin position="1"/>
        <end position="21"/>
    </location>
</feature>
<feature type="compositionally biased region" description="Low complexity" evidence="2">
    <location>
        <begin position="22"/>
        <end position="37"/>
    </location>
</feature>
<feature type="region of interest" description="Disordered" evidence="2">
    <location>
        <begin position="1"/>
        <end position="53"/>
    </location>
</feature>
<keyword evidence="1" id="KW-0175">Coiled coil</keyword>
<sequence length="278" mass="31499">MESPTNTHVTNGNTSTCLSQASRSNNSTRCSNSNINILDDARDPSRNPRESDGILALNVPDTSKPTQNNNLALHEVNHQSRLKPSSDSWGLSFGLQNKSSLGVKNFPTHCPPLNSWFLSKGPANFVKRVHIPTKPAFGWYDTENLTEAVDQRIDSSERKRTTKRNLEALERASHKSSFLDSLARSSWRIWYGEVDCTNLLDPVDQDRESEINVPAADYFTEEKDEIEEDISALSHSSCKRRKSRIVTMLDELENQLQREKEKGRLFERDLVRILQSGL</sequence>
<protein>
    <submittedName>
        <fullName evidence="3">Uncharacterized protein AlNc14C16G1753</fullName>
    </submittedName>
    <submittedName>
        <fullName evidence="4">Uncharacterized protein AlNc14C430G11583</fullName>
    </submittedName>
</protein>
<evidence type="ECO:0000313" key="4">
    <source>
        <dbReference type="EMBL" id="CCA26916.1"/>
    </source>
</evidence>
<accession>F0W478</accession>
<name>F0W478_9STRA</name>
<reference evidence="3" key="2">
    <citation type="submission" date="2011-02" db="EMBL/GenBank/DDBJ databases">
        <authorList>
            <person name="MacLean D."/>
        </authorList>
    </citation>
    <scope>NUCLEOTIDE SEQUENCE</scope>
</reference>
<dbReference type="EMBL" id="FR824061">
    <property type="protein sequence ID" value="CCA15893.1"/>
    <property type="molecule type" value="Genomic_DNA"/>
</dbReference>
<proteinExistence type="predicted"/>
<gene>
    <name evidence="3" type="primary">AlNc14C16G1753</name>
    <name evidence="4" type="synonym">AlNc14C430G11583</name>
    <name evidence="3" type="ORF">ALNC14_020360</name>
    <name evidence="4" type="ORF">ALNC14_130600</name>
</gene>
<dbReference type="EMBL" id="FR824473">
    <property type="protein sequence ID" value="CCA26916.1"/>
    <property type="molecule type" value="Genomic_DNA"/>
</dbReference>
<feature type="coiled-coil region" evidence="1">
    <location>
        <begin position="242"/>
        <end position="269"/>
    </location>
</feature>
<evidence type="ECO:0000256" key="1">
    <source>
        <dbReference type="SAM" id="Coils"/>
    </source>
</evidence>
<evidence type="ECO:0000256" key="2">
    <source>
        <dbReference type="SAM" id="MobiDB-lite"/>
    </source>
</evidence>
<dbReference type="AlphaFoldDB" id="F0W478"/>
<organism evidence="3">
    <name type="scientific">Albugo laibachii Nc14</name>
    <dbReference type="NCBI Taxonomy" id="890382"/>
    <lineage>
        <taxon>Eukaryota</taxon>
        <taxon>Sar</taxon>
        <taxon>Stramenopiles</taxon>
        <taxon>Oomycota</taxon>
        <taxon>Peronosporomycetes</taxon>
        <taxon>Albuginales</taxon>
        <taxon>Albuginaceae</taxon>
        <taxon>Albugo</taxon>
    </lineage>
</organism>
<reference evidence="3" key="1">
    <citation type="journal article" date="2011" name="PLoS Biol.">
        <title>Gene gain and loss during evolution of obligate parasitism in the white rust pathogen of Arabidopsis thaliana.</title>
        <authorList>
            <person name="Kemen E."/>
            <person name="Gardiner A."/>
            <person name="Schultz-Larsen T."/>
            <person name="Kemen A.C."/>
            <person name="Balmuth A.L."/>
            <person name="Robert-Seilaniantz A."/>
            <person name="Bailey K."/>
            <person name="Holub E."/>
            <person name="Studholme D.J."/>
            <person name="Maclean D."/>
            <person name="Jones J.D."/>
        </authorList>
    </citation>
    <scope>NUCLEOTIDE SEQUENCE</scope>
</reference>
<feature type="compositionally biased region" description="Basic and acidic residues" evidence="2">
    <location>
        <begin position="39"/>
        <end position="52"/>
    </location>
</feature>
<dbReference type="HOGENOM" id="CLU_1002615_0_0_1"/>
<evidence type="ECO:0000313" key="3">
    <source>
        <dbReference type="EMBL" id="CCA15893.1"/>
    </source>
</evidence>